<dbReference type="Proteomes" id="UP000537326">
    <property type="component" value="Unassembled WGS sequence"/>
</dbReference>
<reference evidence="1 2" key="1">
    <citation type="submission" date="2020-07" db="EMBL/GenBank/DDBJ databases">
        <title>Sequencing the genomes of 1000 actinobacteria strains.</title>
        <authorList>
            <person name="Klenk H.-P."/>
        </authorList>
    </citation>
    <scope>NUCLEOTIDE SEQUENCE [LARGE SCALE GENOMIC DNA]</scope>
    <source>
        <strain evidence="1 2">DSM 18248</strain>
    </source>
</reference>
<dbReference type="RefSeq" id="WP_179532269.1">
    <property type="nucleotide sequence ID" value="NZ_BAAAPP010000017.1"/>
</dbReference>
<accession>A0A7Y9YG48</accession>
<name>A0A7Y9YG48_9ACTN</name>
<organism evidence="1 2">
    <name type="scientific">Nocardioides marinus</name>
    <dbReference type="NCBI Taxonomy" id="374514"/>
    <lineage>
        <taxon>Bacteria</taxon>
        <taxon>Bacillati</taxon>
        <taxon>Actinomycetota</taxon>
        <taxon>Actinomycetes</taxon>
        <taxon>Propionibacteriales</taxon>
        <taxon>Nocardioidaceae</taxon>
        <taxon>Nocardioides</taxon>
    </lineage>
</organism>
<dbReference type="AlphaFoldDB" id="A0A7Y9YG48"/>
<sequence length="141" mass="15205">MDDFPLQAGYRAPAGVPEAGHVTFGPLLRLVEHAECPWATAPVDKLVDLEPVPLVGGGMCCRRSGALPTGEQSLLQWAAFDMSTYVKPTRVLSVLDVLIGWRLFGLYSDSLDWPGLGDGSTGLSSTARSGWFTMLQLRELA</sequence>
<proteinExistence type="predicted"/>
<evidence type="ECO:0000313" key="2">
    <source>
        <dbReference type="Proteomes" id="UP000537326"/>
    </source>
</evidence>
<protein>
    <submittedName>
        <fullName evidence="1">Uncharacterized protein</fullName>
    </submittedName>
</protein>
<evidence type="ECO:0000313" key="1">
    <source>
        <dbReference type="EMBL" id="NYI11601.1"/>
    </source>
</evidence>
<gene>
    <name evidence="1" type="ORF">BKA05_003116</name>
</gene>
<dbReference type="EMBL" id="JACBZI010000001">
    <property type="protein sequence ID" value="NYI11601.1"/>
    <property type="molecule type" value="Genomic_DNA"/>
</dbReference>
<keyword evidence="2" id="KW-1185">Reference proteome</keyword>
<comment type="caution">
    <text evidence="1">The sequence shown here is derived from an EMBL/GenBank/DDBJ whole genome shotgun (WGS) entry which is preliminary data.</text>
</comment>